<dbReference type="Proteomes" id="UP000076407">
    <property type="component" value="Unassembled WGS sequence"/>
</dbReference>
<sequence length="32" mass="3685">MEEIFQRKAYAKTKRTVVATYHRTRGKSCPAG</sequence>
<evidence type="ECO:0000313" key="2">
    <source>
        <dbReference type="Proteomes" id="UP000076407"/>
    </source>
</evidence>
<organism evidence="1 2">
    <name type="scientific">Anopheles quadriannulatus</name>
    <name type="common">Mosquito</name>
    <dbReference type="NCBI Taxonomy" id="34691"/>
    <lineage>
        <taxon>Eukaryota</taxon>
        <taxon>Metazoa</taxon>
        <taxon>Ecdysozoa</taxon>
        <taxon>Arthropoda</taxon>
        <taxon>Hexapoda</taxon>
        <taxon>Insecta</taxon>
        <taxon>Pterygota</taxon>
        <taxon>Neoptera</taxon>
        <taxon>Endopterygota</taxon>
        <taxon>Diptera</taxon>
        <taxon>Nematocera</taxon>
        <taxon>Culicoidea</taxon>
        <taxon>Culicidae</taxon>
        <taxon>Anophelinae</taxon>
        <taxon>Anopheles</taxon>
    </lineage>
</organism>
<dbReference type="VEuPathDB" id="VectorBase:AQUA014664"/>
<dbReference type="EnsemblMetazoa" id="AQUA014664-RA">
    <property type="protein sequence ID" value="AQUA014664-PA"/>
    <property type="gene ID" value="AQUA014664"/>
</dbReference>
<protein>
    <submittedName>
        <fullName evidence="1">Uncharacterized protein</fullName>
    </submittedName>
</protein>
<reference evidence="1" key="1">
    <citation type="submission" date="2020-05" db="UniProtKB">
        <authorList>
            <consortium name="EnsemblMetazoa"/>
        </authorList>
    </citation>
    <scope>IDENTIFICATION</scope>
    <source>
        <strain evidence="1">SANGQUA</strain>
    </source>
</reference>
<keyword evidence="2" id="KW-1185">Reference proteome</keyword>
<accession>A0A182XS48</accession>
<name>A0A182XS48_ANOQN</name>
<evidence type="ECO:0000313" key="1">
    <source>
        <dbReference type="EnsemblMetazoa" id="AQUA014664-PA"/>
    </source>
</evidence>
<dbReference type="AlphaFoldDB" id="A0A182XS48"/>
<proteinExistence type="predicted"/>